<evidence type="ECO:0000256" key="6">
    <source>
        <dbReference type="SAM" id="Phobius"/>
    </source>
</evidence>
<name>A0A2T7BDI2_9BACT</name>
<feature type="transmembrane region" description="Helical" evidence="6">
    <location>
        <begin position="129"/>
        <end position="150"/>
    </location>
</feature>
<dbReference type="InterPro" id="IPR022791">
    <property type="entry name" value="L-PG_synthase/AglD"/>
</dbReference>
<dbReference type="OrthoDB" id="9812094at2"/>
<comment type="subcellular location">
    <subcellularLocation>
        <location evidence="1">Cell membrane</location>
        <topology evidence="1">Multi-pass membrane protein</topology>
    </subcellularLocation>
</comment>
<feature type="transmembrane region" description="Helical" evidence="6">
    <location>
        <begin position="170"/>
        <end position="191"/>
    </location>
</feature>
<evidence type="ECO:0000256" key="5">
    <source>
        <dbReference type="ARBA" id="ARBA00023136"/>
    </source>
</evidence>
<keyword evidence="2" id="KW-1003">Cell membrane</keyword>
<dbReference type="Proteomes" id="UP000244450">
    <property type="component" value="Unassembled WGS sequence"/>
</dbReference>
<dbReference type="EMBL" id="QCYK01000003">
    <property type="protein sequence ID" value="PUZ23153.1"/>
    <property type="molecule type" value="Genomic_DNA"/>
</dbReference>
<evidence type="ECO:0000256" key="3">
    <source>
        <dbReference type="ARBA" id="ARBA00022692"/>
    </source>
</evidence>
<reference evidence="7 8" key="1">
    <citation type="submission" date="2018-04" db="EMBL/GenBank/DDBJ databases">
        <title>Chitinophaga fuyangensis sp. nov., isolated from soil in a chemical factory.</title>
        <authorList>
            <person name="Chen K."/>
        </authorList>
    </citation>
    <scope>NUCLEOTIDE SEQUENCE [LARGE SCALE GENOMIC DNA]</scope>
    <source>
        <strain evidence="7 8">LY-1</strain>
    </source>
</reference>
<keyword evidence="8" id="KW-1185">Reference proteome</keyword>
<accession>A0A2T7BDI2</accession>
<dbReference type="AlphaFoldDB" id="A0A2T7BDI2"/>
<evidence type="ECO:0000256" key="4">
    <source>
        <dbReference type="ARBA" id="ARBA00022989"/>
    </source>
</evidence>
<evidence type="ECO:0000313" key="8">
    <source>
        <dbReference type="Proteomes" id="UP000244450"/>
    </source>
</evidence>
<keyword evidence="3 6" id="KW-0812">Transmembrane</keyword>
<keyword evidence="4 6" id="KW-1133">Transmembrane helix</keyword>
<feature type="transmembrane region" description="Helical" evidence="6">
    <location>
        <begin position="7"/>
        <end position="24"/>
    </location>
</feature>
<feature type="transmembrane region" description="Helical" evidence="6">
    <location>
        <begin position="300"/>
        <end position="327"/>
    </location>
</feature>
<dbReference type="Pfam" id="PF03706">
    <property type="entry name" value="LPG_synthase_TM"/>
    <property type="match status" value="1"/>
</dbReference>
<keyword evidence="5 6" id="KW-0472">Membrane</keyword>
<evidence type="ECO:0000313" key="7">
    <source>
        <dbReference type="EMBL" id="PUZ23153.1"/>
    </source>
</evidence>
<feature type="transmembrane region" description="Helical" evidence="6">
    <location>
        <begin position="226"/>
        <end position="248"/>
    </location>
</feature>
<feature type="transmembrane region" description="Helical" evidence="6">
    <location>
        <begin position="44"/>
        <end position="62"/>
    </location>
</feature>
<evidence type="ECO:0000256" key="2">
    <source>
        <dbReference type="ARBA" id="ARBA00022475"/>
    </source>
</evidence>
<dbReference type="GO" id="GO:0005886">
    <property type="term" value="C:plasma membrane"/>
    <property type="evidence" value="ECO:0007669"/>
    <property type="project" value="UniProtKB-SubCell"/>
</dbReference>
<feature type="transmembrane region" description="Helical" evidence="6">
    <location>
        <begin position="260"/>
        <end position="280"/>
    </location>
</feature>
<protein>
    <submittedName>
        <fullName evidence="7">TIGR00374 family protein</fullName>
    </submittedName>
</protein>
<gene>
    <name evidence="7" type="ORF">DCC81_22405</name>
</gene>
<proteinExistence type="predicted"/>
<evidence type="ECO:0000256" key="1">
    <source>
        <dbReference type="ARBA" id="ARBA00004651"/>
    </source>
</evidence>
<dbReference type="PANTHER" id="PTHR39087">
    <property type="entry name" value="UPF0104 MEMBRANE PROTEIN MJ1595"/>
    <property type="match status" value="1"/>
</dbReference>
<organism evidence="7 8">
    <name type="scientific">Chitinophaga parva</name>
    <dbReference type="NCBI Taxonomy" id="2169414"/>
    <lineage>
        <taxon>Bacteria</taxon>
        <taxon>Pseudomonadati</taxon>
        <taxon>Bacteroidota</taxon>
        <taxon>Chitinophagia</taxon>
        <taxon>Chitinophagales</taxon>
        <taxon>Chitinophagaceae</taxon>
        <taxon>Chitinophaga</taxon>
    </lineage>
</organism>
<dbReference type="PANTHER" id="PTHR39087:SF2">
    <property type="entry name" value="UPF0104 MEMBRANE PROTEIN MJ1595"/>
    <property type="match status" value="1"/>
</dbReference>
<sequence>MSRRLKQVLNIVVFMGIGLLLIWLANKDMTAQDRADIVAAFKRANYWLVLPAMVIGVFSHLFRAARWKLLIEPLGYHPRLSNAFFSVMIGYLVNLGVPRVGEISRCAVLARYEKIPAEKLIGTLIAERAVDVVCLLTLILATILSQLSLLGDLFHEKMEVLQRKIDNANSTQWIIAMVVLIVVVVVLRWLFRKLGQTKFALKIKMMAKGVLEGLLSIGKMKNKWGFIAYTLLIWGAYFSMLYCGFFCLAETSHLGLKAAMAVLSMGSIGMIVTPGGIGAYPPLVQETLLLYQIPAIIGKAFGWIIWLAQTVLIITLGLISFICLPIFNKERKAA</sequence>
<dbReference type="RefSeq" id="WP_108688897.1">
    <property type="nucleotide sequence ID" value="NZ_QCYK01000003.1"/>
</dbReference>
<comment type="caution">
    <text evidence="7">The sequence shown here is derived from an EMBL/GenBank/DDBJ whole genome shotgun (WGS) entry which is preliminary data.</text>
</comment>